<organism evidence="3 5">
    <name type="scientific">Clostridium symbiosum</name>
    <name type="common">Bacteroides symbiosus</name>
    <dbReference type="NCBI Taxonomy" id="1512"/>
    <lineage>
        <taxon>Bacteria</taxon>
        <taxon>Bacillati</taxon>
        <taxon>Bacillota</taxon>
        <taxon>Clostridia</taxon>
        <taxon>Lachnospirales</taxon>
        <taxon>Lachnospiraceae</taxon>
        <taxon>Otoolea</taxon>
    </lineage>
</organism>
<reference evidence="3" key="1">
    <citation type="journal article" date="2022" name="Cell Host Microbe">
        <title>Colonization of the live biotherapeutic product VE303 and modulation of the microbiota and metabolites in healthy volunteers.</title>
        <authorList>
            <person name="Dsouza M."/>
            <person name="Menon R."/>
            <person name="Crossette E."/>
            <person name="Bhattarai S.K."/>
            <person name="Schneider J."/>
            <person name="Kim Y.G."/>
            <person name="Reddy S."/>
            <person name="Caballero S."/>
            <person name="Felix C."/>
            <person name="Cornacchione L."/>
            <person name="Hendrickson J."/>
            <person name="Watson A.R."/>
            <person name="Minot S.S."/>
            <person name="Greenfield N."/>
            <person name="Schopf L."/>
            <person name="Szabady R."/>
            <person name="Patarroyo J."/>
            <person name="Smith W."/>
            <person name="Harrison P."/>
            <person name="Kuijper E.J."/>
            <person name="Kelly C.P."/>
            <person name="Olle B."/>
            <person name="Bobilev D."/>
            <person name="Silber J.L."/>
            <person name="Bucci V."/>
            <person name="Roberts B."/>
            <person name="Faith J."/>
            <person name="Norman J.M."/>
        </authorList>
    </citation>
    <scope>NUCLEOTIDE SEQUENCE</scope>
    <source>
        <strain evidence="3">VE303-04</strain>
    </source>
</reference>
<dbReference type="Proteomes" id="UP001300871">
    <property type="component" value="Unassembled WGS sequence"/>
</dbReference>
<dbReference type="InterPro" id="IPR003736">
    <property type="entry name" value="PAAI_dom"/>
</dbReference>
<evidence type="ECO:0000313" key="4">
    <source>
        <dbReference type="EMBL" id="MDB2000284.1"/>
    </source>
</evidence>
<dbReference type="PANTHER" id="PTHR42856">
    <property type="entry name" value="ACYL-COENZYME A THIOESTERASE PAAI"/>
    <property type="match status" value="1"/>
</dbReference>
<dbReference type="EMBL" id="JAQLGM010000017">
    <property type="protein sequence ID" value="MDB2000284.1"/>
    <property type="molecule type" value="Genomic_DNA"/>
</dbReference>
<keyword evidence="1" id="KW-0378">Hydrolase</keyword>
<dbReference type="PANTHER" id="PTHR42856:SF1">
    <property type="entry name" value="ACYL-COENZYME A THIOESTERASE PAAI"/>
    <property type="match status" value="1"/>
</dbReference>
<dbReference type="InterPro" id="IPR006683">
    <property type="entry name" value="Thioestr_dom"/>
</dbReference>
<dbReference type="GeneID" id="57970283"/>
<reference evidence="4" key="2">
    <citation type="submission" date="2023-01" db="EMBL/GenBank/DDBJ databases">
        <title>Human gut microbiome strain richness.</title>
        <authorList>
            <person name="Chen-Liaw A."/>
        </authorList>
    </citation>
    <scope>NUCLEOTIDE SEQUENCE</scope>
    <source>
        <strain evidence="4">B1_m1001713B170214d0_201011</strain>
    </source>
</reference>
<name>A0AAW5F1W4_CLOSY</name>
<proteinExistence type="predicted"/>
<accession>A0AAW5F1W4</accession>
<dbReference type="Pfam" id="PF03061">
    <property type="entry name" value="4HBT"/>
    <property type="match status" value="1"/>
</dbReference>
<dbReference type="SUPFAM" id="SSF54637">
    <property type="entry name" value="Thioesterase/thiol ester dehydrase-isomerase"/>
    <property type="match status" value="1"/>
</dbReference>
<evidence type="ECO:0000313" key="3">
    <source>
        <dbReference type="EMBL" id="MCK0086524.1"/>
    </source>
</evidence>
<dbReference type="RefSeq" id="WP_003498714.1">
    <property type="nucleotide sequence ID" value="NZ_BAABZD010000011.1"/>
</dbReference>
<dbReference type="NCBIfam" id="TIGR00369">
    <property type="entry name" value="unchar_dom_1"/>
    <property type="match status" value="1"/>
</dbReference>
<dbReference type="InterPro" id="IPR052723">
    <property type="entry name" value="Acyl-CoA_thioesterase_PaaI"/>
</dbReference>
<dbReference type="Gene3D" id="3.10.129.10">
    <property type="entry name" value="Hotdog Thioesterase"/>
    <property type="match status" value="1"/>
</dbReference>
<evidence type="ECO:0000313" key="5">
    <source>
        <dbReference type="Proteomes" id="UP001203136"/>
    </source>
</evidence>
<gene>
    <name evidence="3" type="ORF">K5I21_11700</name>
    <name evidence="4" type="ORF">PM006_08740</name>
</gene>
<evidence type="ECO:0000256" key="1">
    <source>
        <dbReference type="ARBA" id="ARBA00022801"/>
    </source>
</evidence>
<feature type="domain" description="Thioesterase" evidence="2">
    <location>
        <begin position="48"/>
        <end position="113"/>
    </location>
</feature>
<dbReference type="Proteomes" id="UP001203136">
    <property type="component" value="Unassembled WGS sequence"/>
</dbReference>
<evidence type="ECO:0000259" key="2">
    <source>
        <dbReference type="Pfam" id="PF03061"/>
    </source>
</evidence>
<comment type="caution">
    <text evidence="3">The sequence shown here is derived from an EMBL/GenBank/DDBJ whole genome shotgun (WGS) entry which is preliminary data.</text>
</comment>
<dbReference type="AlphaFoldDB" id="A0AAW5F1W4"/>
<sequence length="134" mass="14991">MNYEEQLKQTNETNHFMIHNNIKAAMLTKDQARVTAAVTPVSLNAMESVHGGLMFIMAEIAAGLLTRNDGRRHVTVNSSFRFLKGTNRAEELTAEAAVINRGRRLCVCRSVVRETGNERILAEGEFTFYCLDEG</sequence>
<dbReference type="GO" id="GO:0016289">
    <property type="term" value="F:acyl-CoA hydrolase activity"/>
    <property type="evidence" value="ECO:0007669"/>
    <property type="project" value="TreeGrafter"/>
</dbReference>
<dbReference type="EMBL" id="JAINVB010000001">
    <property type="protein sequence ID" value="MCK0086524.1"/>
    <property type="molecule type" value="Genomic_DNA"/>
</dbReference>
<dbReference type="CDD" id="cd03443">
    <property type="entry name" value="PaaI_thioesterase"/>
    <property type="match status" value="1"/>
</dbReference>
<protein>
    <submittedName>
        <fullName evidence="3">PaaI family thioesterase</fullName>
    </submittedName>
</protein>
<dbReference type="InterPro" id="IPR029069">
    <property type="entry name" value="HotDog_dom_sf"/>
</dbReference>